<reference evidence="1" key="1">
    <citation type="journal article" date="2014" name="Front. Microbiol.">
        <title>High frequency of phylogenetically diverse reductive dehalogenase-homologous genes in deep subseafloor sedimentary metagenomes.</title>
        <authorList>
            <person name="Kawai M."/>
            <person name="Futagami T."/>
            <person name="Toyoda A."/>
            <person name="Takaki Y."/>
            <person name="Nishi S."/>
            <person name="Hori S."/>
            <person name="Arai W."/>
            <person name="Tsubouchi T."/>
            <person name="Morono Y."/>
            <person name="Uchiyama I."/>
            <person name="Ito T."/>
            <person name="Fujiyama A."/>
            <person name="Inagaki F."/>
            <person name="Takami H."/>
        </authorList>
    </citation>
    <scope>NUCLEOTIDE SEQUENCE</scope>
    <source>
        <strain evidence="1">Expedition CK06-06</strain>
    </source>
</reference>
<protein>
    <submittedName>
        <fullName evidence="1">Uncharacterized protein</fullName>
    </submittedName>
</protein>
<accession>X1D4X0</accession>
<gene>
    <name evidence="1" type="ORF">S01H4_47962</name>
</gene>
<dbReference type="AlphaFoldDB" id="X1D4X0"/>
<sequence>SFIISICLLILDIGSRYFYIELVDTPILYKGGKDNKTTMVSMRFFCKKNPKTQINGSVKQLKQKINNLKKAVNFGMQIDYFKPKS</sequence>
<evidence type="ECO:0000313" key="1">
    <source>
        <dbReference type="EMBL" id="GAH03320.1"/>
    </source>
</evidence>
<name>X1D4X0_9ZZZZ</name>
<feature type="non-terminal residue" evidence="1">
    <location>
        <position position="1"/>
    </location>
</feature>
<dbReference type="EMBL" id="BART01026988">
    <property type="protein sequence ID" value="GAH03320.1"/>
    <property type="molecule type" value="Genomic_DNA"/>
</dbReference>
<comment type="caution">
    <text evidence="1">The sequence shown here is derived from an EMBL/GenBank/DDBJ whole genome shotgun (WGS) entry which is preliminary data.</text>
</comment>
<proteinExistence type="predicted"/>
<organism evidence="1">
    <name type="scientific">marine sediment metagenome</name>
    <dbReference type="NCBI Taxonomy" id="412755"/>
    <lineage>
        <taxon>unclassified sequences</taxon>
        <taxon>metagenomes</taxon>
        <taxon>ecological metagenomes</taxon>
    </lineage>
</organism>